<evidence type="ECO:0000256" key="1">
    <source>
        <dbReference type="SAM" id="SignalP"/>
    </source>
</evidence>
<reference evidence="3 4" key="1">
    <citation type="submission" date="2020-08" db="EMBL/GenBank/DDBJ databases">
        <title>Sequencing the genomes of 1000 actinobacteria strains.</title>
        <authorList>
            <person name="Klenk H.-P."/>
        </authorList>
    </citation>
    <scope>NUCLEOTIDE SEQUENCE [LARGE SCALE GENOMIC DNA]</scope>
    <source>
        <strain evidence="3 4">DSM 43023</strain>
    </source>
</reference>
<protein>
    <submittedName>
        <fullName evidence="3">Uncharacterized protein (DUF305 family)</fullName>
    </submittedName>
</protein>
<accession>A0A7W7S141</accession>
<evidence type="ECO:0000313" key="3">
    <source>
        <dbReference type="EMBL" id="MBB4941840.1"/>
    </source>
</evidence>
<feature type="domain" description="DUF305" evidence="2">
    <location>
        <begin position="61"/>
        <end position="203"/>
    </location>
</feature>
<evidence type="ECO:0000259" key="2">
    <source>
        <dbReference type="Pfam" id="PF03713"/>
    </source>
</evidence>
<dbReference type="EMBL" id="JACHJU010000003">
    <property type="protein sequence ID" value="MBB4941840.1"/>
    <property type="molecule type" value="Genomic_DNA"/>
</dbReference>
<dbReference type="Pfam" id="PF03713">
    <property type="entry name" value="DUF305"/>
    <property type="match status" value="1"/>
</dbReference>
<name>A0A7W7S141_9ACTN</name>
<dbReference type="PANTHER" id="PTHR36933">
    <property type="entry name" value="SLL0788 PROTEIN"/>
    <property type="match status" value="1"/>
</dbReference>
<dbReference type="Gene3D" id="1.20.1260.10">
    <property type="match status" value="1"/>
</dbReference>
<dbReference type="RefSeq" id="WP_184757938.1">
    <property type="nucleotide sequence ID" value="NZ_BAABEK010000066.1"/>
</dbReference>
<gene>
    <name evidence="3" type="ORF">FHR32_006226</name>
</gene>
<keyword evidence="4" id="KW-1185">Reference proteome</keyword>
<organism evidence="3 4">
    <name type="scientific">Streptosporangium album</name>
    <dbReference type="NCBI Taxonomy" id="47479"/>
    <lineage>
        <taxon>Bacteria</taxon>
        <taxon>Bacillati</taxon>
        <taxon>Actinomycetota</taxon>
        <taxon>Actinomycetes</taxon>
        <taxon>Streptosporangiales</taxon>
        <taxon>Streptosporangiaceae</taxon>
        <taxon>Streptosporangium</taxon>
    </lineage>
</organism>
<dbReference type="AlphaFoldDB" id="A0A7W7S141"/>
<keyword evidence="1" id="KW-0732">Signal</keyword>
<feature type="chain" id="PRO_5030909123" evidence="1">
    <location>
        <begin position="22"/>
        <end position="206"/>
    </location>
</feature>
<dbReference type="PROSITE" id="PS51257">
    <property type="entry name" value="PROKAR_LIPOPROTEIN"/>
    <property type="match status" value="1"/>
</dbReference>
<evidence type="ECO:0000313" key="4">
    <source>
        <dbReference type="Proteomes" id="UP000534286"/>
    </source>
</evidence>
<dbReference type="PANTHER" id="PTHR36933:SF1">
    <property type="entry name" value="SLL0788 PROTEIN"/>
    <property type="match status" value="1"/>
</dbReference>
<dbReference type="InterPro" id="IPR005183">
    <property type="entry name" value="DUF305_CopM-like"/>
</dbReference>
<feature type="signal peptide" evidence="1">
    <location>
        <begin position="1"/>
        <end position="21"/>
    </location>
</feature>
<proteinExistence type="predicted"/>
<comment type="caution">
    <text evidence="3">The sequence shown here is derived from an EMBL/GenBank/DDBJ whole genome shotgun (WGS) entry which is preliminary data.</text>
</comment>
<sequence>MFINRPATRRLALTVTTGAGALALLTACGNTNDMATGLINGTSAPAASPSQRSSAPFNNTDVMFAQMMIEHHKQAVDMANLAETRAKNPEVKDLAARIKAAQEPEIATMTGWLSEWGKPAAPSGGEEHSMPGMMTGEDMKKLQAAEGTEFDRMFLEMMTAHHRGAIKMAKMEQARGVNPQTKELVKTIETTQQTEIEEMQKLLDQL</sequence>
<dbReference type="InterPro" id="IPR012347">
    <property type="entry name" value="Ferritin-like"/>
</dbReference>
<dbReference type="Proteomes" id="UP000534286">
    <property type="component" value="Unassembled WGS sequence"/>
</dbReference>